<dbReference type="EMBL" id="BMED01000001">
    <property type="protein sequence ID" value="GGC64150.1"/>
    <property type="molecule type" value="Genomic_DNA"/>
</dbReference>
<sequence>MYPRAYLYFSSVLVICIAGFWRSFFSHPLTNHSPHLVHGVAATAWVCLLILQAWLVRTKKLAIHRQTGKLAYVLAPLLVVSGFVVGFVMLAQPDHFPPTMRAKLTFYDVVSLLLFSWLFFMAIRHKKSVQLHARYMSATALVLLPPAIPRLISFAWPYPMSFSMMIHIATLTSEIILVLLILNDYRLKQVRLPFPATLAVFVVMHICMGFIADVPLWQQFLAWPAKVSA</sequence>
<feature type="transmembrane region" description="Helical" evidence="1">
    <location>
        <begin position="5"/>
        <end position="24"/>
    </location>
</feature>
<feature type="transmembrane region" description="Helical" evidence="1">
    <location>
        <begin position="162"/>
        <end position="182"/>
    </location>
</feature>
<evidence type="ECO:0000256" key="1">
    <source>
        <dbReference type="SAM" id="Phobius"/>
    </source>
</evidence>
<dbReference type="Proteomes" id="UP000637423">
    <property type="component" value="Unassembled WGS sequence"/>
</dbReference>
<keyword evidence="1" id="KW-1133">Transmembrane helix</keyword>
<reference evidence="2" key="2">
    <citation type="submission" date="2020-09" db="EMBL/GenBank/DDBJ databases">
        <authorList>
            <person name="Sun Q."/>
            <person name="Zhou Y."/>
        </authorList>
    </citation>
    <scope>NUCLEOTIDE SEQUENCE</scope>
    <source>
        <strain evidence="2">CGMCC 1.10998</strain>
    </source>
</reference>
<keyword evidence="3" id="KW-1185">Reference proteome</keyword>
<accession>A0A916U9L2</accession>
<name>A0A916U9L2_9BURK</name>
<evidence type="ECO:0000313" key="3">
    <source>
        <dbReference type="Proteomes" id="UP000637423"/>
    </source>
</evidence>
<dbReference type="RefSeq" id="WP_188564748.1">
    <property type="nucleotide sequence ID" value="NZ_BMED01000001.1"/>
</dbReference>
<gene>
    <name evidence="2" type="ORF">GCM10011396_08890</name>
</gene>
<organism evidence="2 3">
    <name type="scientific">Undibacterium terreum</name>
    <dbReference type="NCBI Taxonomy" id="1224302"/>
    <lineage>
        <taxon>Bacteria</taxon>
        <taxon>Pseudomonadati</taxon>
        <taxon>Pseudomonadota</taxon>
        <taxon>Betaproteobacteria</taxon>
        <taxon>Burkholderiales</taxon>
        <taxon>Oxalobacteraceae</taxon>
        <taxon>Undibacterium</taxon>
    </lineage>
</organism>
<feature type="transmembrane region" description="Helical" evidence="1">
    <location>
        <begin position="104"/>
        <end position="123"/>
    </location>
</feature>
<feature type="transmembrane region" description="Helical" evidence="1">
    <location>
        <begin position="135"/>
        <end position="156"/>
    </location>
</feature>
<reference evidence="2" key="1">
    <citation type="journal article" date="2014" name="Int. J. Syst. Evol. Microbiol.">
        <title>Complete genome sequence of Corynebacterium casei LMG S-19264T (=DSM 44701T), isolated from a smear-ripened cheese.</title>
        <authorList>
            <consortium name="US DOE Joint Genome Institute (JGI-PGF)"/>
            <person name="Walter F."/>
            <person name="Albersmeier A."/>
            <person name="Kalinowski J."/>
            <person name="Ruckert C."/>
        </authorList>
    </citation>
    <scope>NUCLEOTIDE SEQUENCE</scope>
    <source>
        <strain evidence="2">CGMCC 1.10998</strain>
    </source>
</reference>
<dbReference type="AlphaFoldDB" id="A0A916U9L2"/>
<feature type="transmembrane region" description="Helical" evidence="1">
    <location>
        <begin position="70"/>
        <end position="92"/>
    </location>
</feature>
<comment type="caution">
    <text evidence="2">The sequence shown here is derived from an EMBL/GenBank/DDBJ whole genome shotgun (WGS) entry which is preliminary data.</text>
</comment>
<proteinExistence type="predicted"/>
<protein>
    <submittedName>
        <fullName evidence="2">Uncharacterized protein</fullName>
    </submittedName>
</protein>
<feature type="transmembrane region" description="Helical" evidence="1">
    <location>
        <begin position="194"/>
        <end position="212"/>
    </location>
</feature>
<feature type="transmembrane region" description="Helical" evidence="1">
    <location>
        <begin position="36"/>
        <end position="58"/>
    </location>
</feature>
<keyword evidence="1" id="KW-0812">Transmembrane</keyword>
<keyword evidence="1" id="KW-0472">Membrane</keyword>
<evidence type="ECO:0000313" key="2">
    <source>
        <dbReference type="EMBL" id="GGC64150.1"/>
    </source>
</evidence>